<keyword evidence="2" id="KW-1185">Reference proteome</keyword>
<comment type="caution">
    <text evidence="1">The sequence shown here is derived from an EMBL/GenBank/DDBJ whole genome shotgun (WGS) entry which is preliminary data.</text>
</comment>
<sequence>MATEAGGHSATFFFFHSIINLYFPKSTLKQIGKTFMAMVRRWIFVTEIVNFCSIYRTISSAYTWSKDQNSCISQYHIFFVLPNLSFFPSLQNLSLRRWTQVLTWIPVRRRSDWAASVLNKVLNLFGKSTW</sequence>
<organism evidence="1 2">
    <name type="scientific">Ataeniobius toweri</name>
    <dbReference type="NCBI Taxonomy" id="208326"/>
    <lineage>
        <taxon>Eukaryota</taxon>
        <taxon>Metazoa</taxon>
        <taxon>Chordata</taxon>
        <taxon>Craniata</taxon>
        <taxon>Vertebrata</taxon>
        <taxon>Euteleostomi</taxon>
        <taxon>Actinopterygii</taxon>
        <taxon>Neopterygii</taxon>
        <taxon>Teleostei</taxon>
        <taxon>Neoteleostei</taxon>
        <taxon>Acanthomorphata</taxon>
        <taxon>Ovalentaria</taxon>
        <taxon>Atherinomorphae</taxon>
        <taxon>Cyprinodontiformes</taxon>
        <taxon>Goodeidae</taxon>
        <taxon>Ataeniobius</taxon>
    </lineage>
</organism>
<reference evidence="1 2" key="1">
    <citation type="submission" date="2021-07" db="EMBL/GenBank/DDBJ databases">
        <authorList>
            <person name="Palmer J.M."/>
        </authorList>
    </citation>
    <scope>NUCLEOTIDE SEQUENCE [LARGE SCALE GENOMIC DNA]</scope>
    <source>
        <strain evidence="1 2">AT_MEX2019</strain>
        <tissue evidence="1">Muscle</tissue>
    </source>
</reference>
<protein>
    <submittedName>
        <fullName evidence="1">Uncharacterized protein</fullName>
    </submittedName>
</protein>
<gene>
    <name evidence="1" type="ORF">ATANTOWER_028749</name>
</gene>
<accession>A0ABU7BUD8</accession>
<dbReference type="Proteomes" id="UP001345963">
    <property type="component" value="Unassembled WGS sequence"/>
</dbReference>
<evidence type="ECO:0000313" key="1">
    <source>
        <dbReference type="EMBL" id="MED6253685.1"/>
    </source>
</evidence>
<proteinExistence type="predicted"/>
<dbReference type="EMBL" id="JAHUTI010068915">
    <property type="protein sequence ID" value="MED6253685.1"/>
    <property type="molecule type" value="Genomic_DNA"/>
</dbReference>
<name>A0ABU7BUD8_9TELE</name>
<evidence type="ECO:0000313" key="2">
    <source>
        <dbReference type="Proteomes" id="UP001345963"/>
    </source>
</evidence>